<feature type="transmembrane region" description="Helical" evidence="10">
    <location>
        <begin position="316"/>
        <end position="335"/>
    </location>
</feature>
<feature type="transmembrane region" description="Helical" evidence="10">
    <location>
        <begin position="428"/>
        <end position="447"/>
    </location>
</feature>
<dbReference type="GO" id="GO:0017004">
    <property type="term" value="P:cytochrome complex assembly"/>
    <property type="evidence" value="ECO:0007669"/>
    <property type="project" value="UniProtKB-KW"/>
</dbReference>
<dbReference type="InterPro" id="IPR003567">
    <property type="entry name" value="Cyt_c_biogenesis"/>
</dbReference>
<proteinExistence type="inferred from homology"/>
<keyword evidence="4" id="KW-0997">Cell inner membrane</keyword>
<evidence type="ECO:0000256" key="3">
    <source>
        <dbReference type="ARBA" id="ARBA00022475"/>
    </source>
</evidence>
<evidence type="ECO:0000259" key="11">
    <source>
        <dbReference type="Pfam" id="PF01578"/>
    </source>
</evidence>
<dbReference type="InterPro" id="IPR032523">
    <property type="entry name" value="CcmF_C"/>
</dbReference>
<feature type="transmembrane region" description="Helical" evidence="10">
    <location>
        <begin position="275"/>
        <end position="296"/>
    </location>
</feature>
<dbReference type="PANTHER" id="PTHR43653">
    <property type="entry name" value="CYTOCHROME C ASSEMBLY PROTEIN-RELATED"/>
    <property type="match status" value="1"/>
</dbReference>
<evidence type="ECO:0000256" key="10">
    <source>
        <dbReference type="SAM" id="Phobius"/>
    </source>
</evidence>
<feature type="transmembrane region" description="Helical" evidence="10">
    <location>
        <begin position="97"/>
        <end position="115"/>
    </location>
</feature>
<protein>
    <submittedName>
        <fullName evidence="13">Heme lyase CcmF/NrfE family subunit</fullName>
    </submittedName>
</protein>
<dbReference type="Pfam" id="PF01578">
    <property type="entry name" value="Cytochrom_C_asm"/>
    <property type="match status" value="1"/>
</dbReference>
<keyword evidence="3" id="KW-1003">Cell membrane</keyword>
<evidence type="ECO:0000256" key="8">
    <source>
        <dbReference type="ARBA" id="ARBA00023136"/>
    </source>
</evidence>
<dbReference type="PRINTS" id="PR01411">
    <property type="entry name" value="CCMFBIOGNSIS"/>
</dbReference>
<feature type="transmembrane region" description="Helical" evidence="10">
    <location>
        <begin position="213"/>
        <end position="232"/>
    </location>
</feature>
<comment type="similarity">
    <text evidence="2">Belongs to the CcmF/CycK/Ccl1/NrfE/CcsA family.</text>
</comment>
<evidence type="ECO:0000256" key="6">
    <source>
        <dbReference type="ARBA" id="ARBA00022748"/>
    </source>
</evidence>
<keyword evidence="13" id="KW-0456">Lyase</keyword>
<name>A0A934KAR1_9BACT</name>
<feature type="transmembrane region" description="Helical" evidence="10">
    <location>
        <begin position="356"/>
        <end position="379"/>
    </location>
</feature>
<feature type="transmembrane region" description="Helical" evidence="10">
    <location>
        <begin position="176"/>
        <end position="197"/>
    </location>
</feature>
<reference evidence="13 14" key="1">
    <citation type="submission" date="2020-10" db="EMBL/GenBank/DDBJ databases">
        <title>Ca. Dormibacterota MAGs.</title>
        <authorList>
            <person name="Montgomery K."/>
        </authorList>
    </citation>
    <scope>NUCLEOTIDE SEQUENCE [LARGE SCALE GENOMIC DNA]</scope>
    <source>
        <strain evidence="13">SC8811_S16_3</strain>
    </source>
</reference>
<evidence type="ECO:0000256" key="2">
    <source>
        <dbReference type="ARBA" id="ARBA00009186"/>
    </source>
</evidence>
<dbReference type="EMBL" id="JAEKNQ010000010">
    <property type="protein sequence ID" value="MBJ7601934.1"/>
    <property type="molecule type" value="Genomic_DNA"/>
</dbReference>
<dbReference type="PANTHER" id="PTHR43653:SF1">
    <property type="entry name" value="CYTOCHROME C-TYPE BIOGENESIS PROTEIN CCMF"/>
    <property type="match status" value="1"/>
</dbReference>
<keyword evidence="6" id="KW-0201">Cytochrome c-type biogenesis</keyword>
<dbReference type="InterPro" id="IPR002541">
    <property type="entry name" value="Cyt_c_assembly"/>
</dbReference>
<evidence type="ECO:0000313" key="14">
    <source>
        <dbReference type="Proteomes" id="UP000620075"/>
    </source>
</evidence>
<dbReference type="AlphaFoldDB" id="A0A934KAR1"/>
<evidence type="ECO:0000256" key="4">
    <source>
        <dbReference type="ARBA" id="ARBA00022519"/>
    </source>
</evidence>
<feature type="transmembrane region" description="Helical" evidence="10">
    <location>
        <begin position="44"/>
        <end position="63"/>
    </location>
</feature>
<dbReference type="GO" id="GO:0020037">
    <property type="term" value="F:heme binding"/>
    <property type="evidence" value="ECO:0007669"/>
    <property type="project" value="InterPro"/>
</dbReference>
<feature type="transmembrane region" description="Helical" evidence="10">
    <location>
        <begin position="453"/>
        <end position="471"/>
    </location>
</feature>
<feature type="transmembrane region" description="Helical" evidence="10">
    <location>
        <begin position="399"/>
        <end position="416"/>
    </location>
</feature>
<comment type="subcellular location">
    <subcellularLocation>
        <location evidence="1">Cell inner membrane</location>
        <topology evidence="1">Multi-pass membrane protein</topology>
    </subcellularLocation>
</comment>
<dbReference type="Proteomes" id="UP000620075">
    <property type="component" value="Unassembled WGS sequence"/>
</dbReference>
<evidence type="ECO:0000256" key="9">
    <source>
        <dbReference type="ARBA" id="ARBA00037230"/>
    </source>
</evidence>
<feature type="transmembrane region" description="Helical" evidence="10">
    <location>
        <begin position="252"/>
        <end position="268"/>
    </location>
</feature>
<feature type="transmembrane region" description="Helical" evidence="10">
    <location>
        <begin position="122"/>
        <end position="144"/>
    </location>
</feature>
<dbReference type="InterPro" id="IPR003568">
    <property type="entry name" value="Cyt_c_biogenesis_CcmF"/>
</dbReference>
<comment type="function">
    <text evidence="9">Required for the biogenesis of c-type cytochromes. Possible subunit of a heme lyase.</text>
</comment>
<comment type="caution">
    <text evidence="13">The sequence shown here is derived from an EMBL/GenBank/DDBJ whole genome shotgun (WGS) entry which is preliminary data.</text>
</comment>
<evidence type="ECO:0000259" key="12">
    <source>
        <dbReference type="Pfam" id="PF16327"/>
    </source>
</evidence>
<dbReference type="GO" id="GO:0005886">
    <property type="term" value="C:plasma membrane"/>
    <property type="evidence" value="ECO:0007669"/>
    <property type="project" value="UniProtKB-SubCell"/>
</dbReference>
<evidence type="ECO:0000256" key="5">
    <source>
        <dbReference type="ARBA" id="ARBA00022692"/>
    </source>
</evidence>
<evidence type="ECO:0000256" key="1">
    <source>
        <dbReference type="ARBA" id="ARBA00004429"/>
    </source>
</evidence>
<feature type="domain" description="Cytochrome c assembly protein" evidence="11">
    <location>
        <begin position="94"/>
        <end position="299"/>
    </location>
</feature>
<gene>
    <name evidence="13" type="ORF">JF888_01840</name>
</gene>
<dbReference type="Pfam" id="PF16327">
    <property type="entry name" value="CcmF_C"/>
    <property type="match status" value="1"/>
</dbReference>
<organism evidence="13 14">
    <name type="scientific">Candidatus Dormiibacter inghamiae</name>
    <dbReference type="NCBI Taxonomy" id="3127013"/>
    <lineage>
        <taxon>Bacteria</taxon>
        <taxon>Bacillati</taxon>
        <taxon>Candidatus Dormiibacterota</taxon>
        <taxon>Candidatus Dormibacteria</taxon>
        <taxon>Candidatus Dormibacterales</taxon>
        <taxon>Candidatus Dormibacteraceae</taxon>
        <taxon>Candidatus Dormiibacter</taxon>
    </lineage>
</organism>
<dbReference type="PRINTS" id="PR01410">
    <property type="entry name" value="CCBIOGENESIS"/>
</dbReference>
<dbReference type="GO" id="GO:0015232">
    <property type="term" value="F:heme transmembrane transporter activity"/>
    <property type="evidence" value="ECO:0007669"/>
    <property type="project" value="InterPro"/>
</dbReference>
<evidence type="ECO:0000313" key="13">
    <source>
        <dbReference type="EMBL" id="MBJ7601934.1"/>
    </source>
</evidence>
<keyword evidence="5 10" id="KW-0812">Transmembrane</keyword>
<keyword evidence="7 10" id="KW-1133">Transmembrane helix</keyword>
<sequence>MSAAILGAAFLLTALVLDLSSGVLALTAGVRRDPLLARVARRAFYAGATGVVGASAVLLYALLSHDFSLAYVVEHSDRSLATPLVAAAFYGGQEGSLLYWALLLSLLGAASLAAAPRLGTRLPAYANAILAGLAGFFLLVLVFVSSPFDVLPIVPGDGLGLTPVLRDGGMLVHPPFLLAGYSSFAVPFSFAMAALWAGEEAAGGEWIRHTRRFALLAWALQSTGLVLGMWWAYHVLGWGGYWGWDPVENVALLPWLVTTAYLHTALVQERAPGQLRAWGFGLVIAAFLLSVFGTFIVRSGVVPSVHTFAVSPLGPWFFGFFLICLAASLVTLARAGRSAPAPQPASPAAVSREGTFLAQNGILLALAAAVLWGVLLPLLSGLTGRQLVVGQDYYERVSAPLFLLLLALLGFGPLLPWQRAGQTWLRTLRWPLAAIMLTLTLLLAAGVRQGTALLTLPLAAAGLATCGLEYARGTLQARRLAGRWPVAFVRLAARNRRRYGAYLAHVGFLVLVIGIAGSHAWQQQQDVQLKPGQSMTLAGHHLTYLGTREEQQGDHTALIARLSAGTAIYEPSRLTYPGLGDQVVSRVAIDSGVLDDVYVVLTGTSAGDGVSLRVFVNPLVSWVWVGASLLVTGMVLGHLSLPLGARQNSPALRPVPARTT</sequence>
<dbReference type="GO" id="GO:0016829">
    <property type="term" value="F:lyase activity"/>
    <property type="evidence" value="ECO:0007669"/>
    <property type="project" value="UniProtKB-KW"/>
</dbReference>
<feature type="transmembrane region" description="Helical" evidence="10">
    <location>
        <begin position="622"/>
        <end position="643"/>
    </location>
</feature>
<dbReference type="RefSeq" id="WP_338176321.1">
    <property type="nucleotide sequence ID" value="NZ_JAEKNQ010000010.1"/>
</dbReference>
<accession>A0A934KAR1</accession>
<feature type="domain" description="Cytochrome c-type biogenesis protein CcmF C-terminal" evidence="12">
    <location>
        <begin position="322"/>
        <end position="636"/>
    </location>
</feature>
<keyword evidence="8 10" id="KW-0472">Membrane</keyword>
<evidence type="ECO:0000256" key="7">
    <source>
        <dbReference type="ARBA" id="ARBA00022989"/>
    </source>
</evidence>
<feature type="transmembrane region" description="Helical" evidence="10">
    <location>
        <begin position="499"/>
        <end position="521"/>
    </location>
</feature>